<name>A0A9J6B9I2_POLVA</name>
<evidence type="ECO:0000256" key="1">
    <source>
        <dbReference type="SAM" id="SignalP"/>
    </source>
</evidence>
<evidence type="ECO:0000313" key="2">
    <source>
        <dbReference type="EMBL" id="KAG5666452.1"/>
    </source>
</evidence>
<dbReference type="Proteomes" id="UP001107558">
    <property type="component" value="Chromosome 4"/>
</dbReference>
<feature type="signal peptide" evidence="1">
    <location>
        <begin position="1"/>
        <end position="19"/>
    </location>
</feature>
<keyword evidence="1" id="KW-0732">Signal</keyword>
<gene>
    <name evidence="2" type="ORF">PVAND_014480</name>
</gene>
<proteinExistence type="predicted"/>
<dbReference type="EMBL" id="JADBJN010000004">
    <property type="protein sequence ID" value="KAG5666452.1"/>
    <property type="molecule type" value="Genomic_DNA"/>
</dbReference>
<comment type="caution">
    <text evidence="2">The sequence shown here is derived from an EMBL/GenBank/DDBJ whole genome shotgun (WGS) entry which is preliminary data.</text>
</comment>
<organism evidence="2 3">
    <name type="scientific">Polypedilum vanderplanki</name>
    <name type="common">Sleeping chironomid midge</name>
    <dbReference type="NCBI Taxonomy" id="319348"/>
    <lineage>
        <taxon>Eukaryota</taxon>
        <taxon>Metazoa</taxon>
        <taxon>Ecdysozoa</taxon>
        <taxon>Arthropoda</taxon>
        <taxon>Hexapoda</taxon>
        <taxon>Insecta</taxon>
        <taxon>Pterygota</taxon>
        <taxon>Neoptera</taxon>
        <taxon>Endopterygota</taxon>
        <taxon>Diptera</taxon>
        <taxon>Nematocera</taxon>
        <taxon>Chironomoidea</taxon>
        <taxon>Chironomidae</taxon>
        <taxon>Chironominae</taxon>
        <taxon>Polypedilum</taxon>
        <taxon>Polypedilum</taxon>
    </lineage>
</organism>
<dbReference type="AlphaFoldDB" id="A0A9J6B9I2"/>
<accession>A0A9J6B9I2</accession>
<evidence type="ECO:0000313" key="3">
    <source>
        <dbReference type="Proteomes" id="UP001107558"/>
    </source>
</evidence>
<dbReference type="OrthoDB" id="10538954at2759"/>
<keyword evidence="3" id="KW-1185">Reference proteome</keyword>
<protein>
    <submittedName>
        <fullName evidence="2">Uncharacterized protein</fullName>
    </submittedName>
</protein>
<reference evidence="2" key="1">
    <citation type="submission" date="2021-03" db="EMBL/GenBank/DDBJ databases">
        <title>Chromosome level genome of the anhydrobiotic midge Polypedilum vanderplanki.</title>
        <authorList>
            <person name="Yoshida Y."/>
            <person name="Kikawada T."/>
            <person name="Gusev O."/>
        </authorList>
    </citation>
    <scope>NUCLEOTIDE SEQUENCE</scope>
    <source>
        <strain evidence="2">NIAS01</strain>
        <tissue evidence="2">Whole body or cell culture</tissue>
    </source>
</reference>
<feature type="chain" id="PRO_5039907094" evidence="1">
    <location>
        <begin position="20"/>
        <end position="212"/>
    </location>
</feature>
<sequence length="212" mass="24782">MKRIKIFFLLFLFYKISNTQFTIPNEISSNCCAKTGNIKSSPEIHTIIECIKQKLQEIPSNSNSLHHYNKARELARYICSATDMDVELREQFNEIIRGSQSMTLEKILCFQSFLLHLNVTGPLVDTFDENLRELYENDDECKREIDVIREKTVNDDCEGTLRMEVYLKIAIIASGNYTREIKRAERIKYKENLKKSKEIELACVVEKAKKRN</sequence>